<dbReference type="InterPro" id="IPR007110">
    <property type="entry name" value="Ig-like_dom"/>
</dbReference>
<feature type="compositionally biased region" description="Polar residues" evidence="1">
    <location>
        <begin position="270"/>
        <end position="281"/>
    </location>
</feature>
<keyword evidence="2" id="KW-1133">Transmembrane helix</keyword>
<evidence type="ECO:0000256" key="1">
    <source>
        <dbReference type="SAM" id="MobiDB-lite"/>
    </source>
</evidence>
<dbReference type="STRING" id="7918.ENSLOCP00000000614"/>
<keyword evidence="2" id="KW-0472">Membrane</keyword>
<feature type="domain" description="Ig-like" evidence="3">
    <location>
        <begin position="124"/>
        <end position="204"/>
    </location>
</feature>
<dbReference type="Pfam" id="PF13927">
    <property type="entry name" value="Ig_3"/>
    <property type="match status" value="1"/>
</dbReference>
<dbReference type="InterPro" id="IPR036179">
    <property type="entry name" value="Ig-like_dom_sf"/>
</dbReference>
<organism evidence="4 5">
    <name type="scientific">Lepisosteus oculatus</name>
    <name type="common">Spotted gar</name>
    <dbReference type="NCBI Taxonomy" id="7918"/>
    <lineage>
        <taxon>Eukaryota</taxon>
        <taxon>Metazoa</taxon>
        <taxon>Chordata</taxon>
        <taxon>Craniata</taxon>
        <taxon>Vertebrata</taxon>
        <taxon>Euteleostomi</taxon>
        <taxon>Actinopterygii</taxon>
        <taxon>Neopterygii</taxon>
        <taxon>Holostei</taxon>
        <taxon>Semionotiformes</taxon>
        <taxon>Lepisosteidae</taxon>
        <taxon>Lepisosteus</taxon>
    </lineage>
</organism>
<dbReference type="InterPro" id="IPR013106">
    <property type="entry name" value="Ig_V-set"/>
</dbReference>
<dbReference type="Pfam" id="PF07686">
    <property type="entry name" value="V-set"/>
    <property type="match status" value="1"/>
</dbReference>
<protein>
    <recommendedName>
        <fullName evidence="3">Ig-like domain-containing protein</fullName>
    </recommendedName>
</protein>
<evidence type="ECO:0000259" key="3">
    <source>
        <dbReference type="PROSITE" id="PS50835"/>
    </source>
</evidence>
<dbReference type="Bgee" id="ENSLOCG00000000556">
    <property type="expression patterns" value="Expressed in pharyngeal gill and 10 other cell types or tissues"/>
</dbReference>
<dbReference type="PANTHER" id="PTHR21063">
    <property type="entry name" value="LFA-3"/>
    <property type="match status" value="1"/>
</dbReference>
<dbReference type="eggNOG" id="ENOG502S5D2">
    <property type="taxonomic scope" value="Eukaryota"/>
</dbReference>
<dbReference type="PROSITE" id="PS50835">
    <property type="entry name" value="IG_LIKE"/>
    <property type="match status" value="1"/>
</dbReference>
<dbReference type="SUPFAM" id="SSF48726">
    <property type="entry name" value="Immunoglobulin"/>
    <property type="match status" value="2"/>
</dbReference>
<proteinExistence type="predicted"/>
<name>W5LWV7_LEPOC</name>
<dbReference type="GeneTree" id="ENSGT01050000244806"/>
<dbReference type="InterPro" id="IPR013783">
    <property type="entry name" value="Ig-like_fold"/>
</dbReference>
<dbReference type="AlphaFoldDB" id="W5LWV7"/>
<keyword evidence="5" id="KW-1185">Reference proteome</keyword>
<feature type="transmembrane region" description="Helical" evidence="2">
    <location>
        <begin position="225"/>
        <end position="246"/>
    </location>
</feature>
<reference evidence="4" key="2">
    <citation type="submission" date="2025-08" db="UniProtKB">
        <authorList>
            <consortium name="Ensembl"/>
        </authorList>
    </citation>
    <scope>IDENTIFICATION</scope>
</reference>
<dbReference type="OMA" id="ISPGHEQ"/>
<dbReference type="SMART" id="SM00409">
    <property type="entry name" value="IG"/>
    <property type="match status" value="2"/>
</dbReference>
<reference evidence="5" key="1">
    <citation type="submission" date="2011-12" db="EMBL/GenBank/DDBJ databases">
        <title>The Draft Genome of Lepisosteus oculatus.</title>
        <authorList>
            <consortium name="The Broad Institute Genome Assembly &amp; Analysis Group"/>
            <consortium name="Computational R&amp;D Group"/>
            <consortium name="and Sequencing Platform"/>
            <person name="Di Palma F."/>
            <person name="Alfoldi J."/>
            <person name="Johnson J."/>
            <person name="Berlin A."/>
            <person name="Gnerre S."/>
            <person name="Jaffe D."/>
            <person name="MacCallum I."/>
            <person name="Young S."/>
            <person name="Walker B.J."/>
            <person name="Lander E.S."/>
            <person name="Lindblad-Toh K."/>
        </authorList>
    </citation>
    <scope>NUCLEOTIDE SEQUENCE [LARGE SCALE GENOMIC DNA]</scope>
</reference>
<sequence>MDLYKFKFNFIHVLVCGDQTVRGNVGGSVTLRIHITDIERAYRVEWDFGNETHSERIAELSKWESKIDFLEKFRGRLQLDRVTGSLTITDLDVNDSGLYQVRAVGGDKFHSRFILNVYGPVSKPEVRKTPAGRALVTQNCSLLCSVQNGREVTLSWYREGEEKPLSNTSSLNLNSTLTLPLETDGQYNNTYSCVASNPVSVQTTRVKPETYCPGSDAEARFRNRAWVLVSCALLLCLTLMTALFILMCKKRRDERQSEGKKEHRLEHSDPQLQPQQNDDTR</sequence>
<dbReference type="PANTHER" id="PTHR21063:SF4">
    <property type="entry name" value="CD48 ANTIGEN-RELATED"/>
    <property type="match status" value="1"/>
</dbReference>
<evidence type="ECO:0000256" key="2">
    <source>
        <dbReference type="SAM" id="Phobius"/>
    </source>
</evidence>
<evidence type="ECO:0000313" key="4">
    <source>
        <dbReference type="Ensembl" id="ENSLOCP00000000614.1"/>
    </source>
</evidence>
<keyword evidence="2" id="KW-0812">Transmembrane</keyword>
<feature type="region of interest" description="Disordered" evidence="1">
    <location>
        <begin position="255"/>
        <end position="281"/>
    </location>
</feature>
<dbReference type="InterPro" id="IPR003599">
    <property type="entry name" value="Ig_sub"/>
</dbReference>
<reference evidence="4" key="3">
    <citation type="submission" date="2025-09" db="UniProtKB">
        <authorList>
            <consortium name="Ensembl"/>
        </authorList>
    </citation>
    <scope>IDENTIFICATION</scope>
</reference>
<dbReference type="InParanoid" id="W5LWV7"/>
<dbReference type="HOGENOM" id="CLU_066452_0_0_1"/>
<dbReference type="Gene3D" id="2.60.40.10">
    <property type="entry name" value="Immunoglobulins"/>
    <property type="match status" value="2"/>
</dbReference>
<dbReference type="FunCoup" id="W5LWV7">
    <property type="interactions" value="1045"/>
</dbReference>
<dbReference type="Proteomes" id="UP000018468">
    <property type="component" value="Unassembled WGS sequence"/>
</dbReference>
<accession>W5LWV7</accession>
<dbReference type="Ensembl" id="ENSLOCT00000000615.1">
    <property type="protein sequence ID" value="ENSLOCP00000000614.1"/>
    <property type="gene ID" value="ENSLOCG00000000556.1"/>
</dbReference>
<evidence type="ECO:0000313" key="5">
    <source>
        <dbReference type="Proteomes" id="UP000018468"/>
    </source>
</evidence>
<feature type="compositionally biased region" description="Basic and acidic residues" evidence="1">
    <location>
        <begin position="255"/>
        <end position="269"/>
    </location>
</feature>
<dbReference type="CDD" id="cd00096">
    <property type="entry name" value="Ig"/>
    <property type="match status" value="1"/>
</dbReference>